<dbReference type="Proteomes" id="UP000246744">
    <property type="component" value="Unassembled WGS sequence"/>
</dbReference>
<proteinExistence type="predicted"/>
<sequence length="270" mass="30146">MPHLRQPLLIFSDLDGTLLDHHTYDWQPAASWLARLKQHDVPVILCSSKTPVEITRWQKILGLTGHPFIAENGAAIQYPGPDSKPEPLTHNGITRANIGELLHSLRRDFRFTGFLNVDVSQVCNWTGLNPEQAALAMQRTASEPLIWEDTPERLGEFRAALRRAGLGLTQGGRFWHVADIDAGKGRGAQAIITFYQQHDGIRRLTLGLGDAPNDASLLNEMDYAVVINSHGTGKLCPQQEQQQPDRILRTTHYGPEGWREGLDHFISVSD</sequence>
<dbReference type="NCBIfam" id="NF002976">
    <property type="entry name" value="PRK03669.1"/>
    <property type="match status" value="1"/>
</dbReference>
<dbReference type="GO" id="GO:0005829">
    <property type="term" value="C:cytosol"/>
    <property type="evidence" value="ECO:0007669"/>
    <property type="project" value="TreeGrafter"/>
</dbReference>
<keyword evidence="2" id="KW-0378">Hydrolase</keyword>
<dbReference type="RefSeq" id="WP_110026462.1">
    <property type="nucleotide sequence ID" value="NZ_QGTS01000008.1"/>
</dbReference>
<keyword evidence="5" id="KW-1185">Reference proteome</keyword>
<protein>
    <submittedName>
        <fullName evidence="4">Mannosyl-3-phosphoglycerate phosphatase</fullName>
    </submittedName>
</protein>
<name>A0A317PYJ0_9ENTR</name>
<dbReference type="GO" id="GO:0051479">
    <property type="term" value="P:mannosylglycerate biosynthetic process"/>
    <property type="evidence" value="ECO:0007669"/>
    <property type="project" value="InterPro"/>
</dbReference>
<dbReference type="Gene3D" id="3.30.980.20">
    <property type="entry name" value="Putative mannosyl-3-phosphoglycerate phosphatase, domain 2"/>
    <property type="match status" value="1"/>
</dbReference>
<dbReference type="SFLD" id="SFLDG01142">
    <property type="entry name" value="C2.B.2:_Mannosyl-3-phosphoglyc"/>
    <property type="match status" value="1"/>
</dbReference>
<reference evidence="4 5" key="1">
    <citation type="submission" date="2018-05" db="EMBL/GenBank/DDBJ databases">
        <title>Genomic Encyclopedia of Type Strains, Phase IV (KMG-IV): sequencing the most valuable type-strain genomes for metagenomic binning, comparative biology and taxonomic classification.</title>
        <authorList>
            <person name="Goeker M."/>
        </authorList>
    </citation>
    <scope>NUCLEOTIDE SEQUENCE [LARGE SCALE GENOMIC DNA]</scope>
    <source>
        <strain evidence="4 5">DSM 19579</strain>
    </source>
</reference>
<dbReference type="InterPro" id="IPR006379">
    <property type="entry name" value="HAD-SF_hydro_IIB"/>
</dbReference>
<evidence type="ECO:0000313" key="4">
    <source>
        <dbReference type="EMBL" id="PWW07792.1"/>
    </source>
</evidence>
<keyword evidence="3" id="KW-0460">Magnesium</keyword>
<dbReference type="GO" id="GO:0050531">
    <property type="term" value="F:mannosyl-3-phosphoglycerate phosphatase activity"/>
    <property type="evidence" value="ECO:0007669"/>
    <property type="project" value="InterPro"/>
</dbReference>
<gene>
    <name evidence="4" type="ORF">DES37_108220</name>
</gene>
<dbReference type="SFLD" id="SFLDG01140">
    <property type="entry name" value="C2.B:_Phosphomannomutase_and_P"/>
    <property type="match status" value="1"/>
</dbReference>
<dbReference type="Gene3D" id="3.40.50.1000">
    <property type="entry name" value="HAD superfamily/HAD-like"/>
    <property type="match status" value="1"/>
</dbReference>
<dbReference type="PANTHER" id="PTHR10000:SF8">
    <property type="entry name" value="HAD SUPERFAMILY HYDROLASE-LIKE, TYPE 3"/>
    <property type="match status" value="1"/>
</dbReference>
<dbReference type="InterPro" id="IPR023214">
    <property type="entry name" value="HAD_sf"/>
</dbReference>
<dbReference type="SFLD" id="SFLDS00003">
    <property type="entry name" value="Haloacid_Dehalogenase"/>
    <property type="match status" value="1"/>
</dbReference>
<dbReference type="InterPro" id="IPR036412">
    <property type="entry name" value="HAD-like_sf"/>
</dbReference>
<dbReference type="SUPFAM" id="SSF56784">
    <property type="entry name" value="HAD-like"/>
    <property type="match status" value="1"/>
</dbReference>
<dbReference type="GO" id="GO:0000287">
    <property type="term" value="F:magnesium ion binding"/>
    <property type="evidence" value="ECO:0007669"/>
    <property type="project" value="TreeGrafter"/>
</dbReference>
<evidence type="ECO:0000313" key="5">
    <source>
        <dbReference type="Proteomes" id="UP000246744"/>
    </source>
</evidence>
<dbReference type="AlphaFoldDB" id="A0A317PYJ0"/>
<organism evidence="4 5">
    <name type="scientific">Mangrovibacter plantisponsor</name>
    <dbReference type="NCBI Taxonomy" id="451513"/>
    <lineage>
        <taxon>Bacteria</taxon>
        <taxon>Pseudomonadati</taxon>
        <taxon>Pseudomonadota</taxon>
        <taxon>Gammaproteobacteria</taxon>
        <taxon>Enterobacterales</taxon>
        <taxon>Enterobacteriaceae</taxon>
        <taxon>Mangrovibacter</taxon>
    </lineage>
</organism>
<accession>A0A317PYJ0</accession>
<comment type="caution">
    <text evidence="4">The sequence shown here is derived from an EMBL/GenBank/DDBJ whole genome shotgun (WGS) entry which is preliminary data.</text>
</comment>
<dbReference type="NCBIfam" id="TIGR01484">
    <property type="entry name" value="HAD-SF-IIB"/>
    <property type="match status" value="1"/>
</dbReference>
<evidence type="ECO:0000256" key="1">
    <source>
        <dbReference type="ARBA" id="ARBA00022723"/>
    </source>
</evidence>
<evidence type="ECO:0000256" key="2">
    <source>
        <dbReference type="ARBA" id="ARBA00022801"/>
    </source>
</evidence>
<dbReference type="PANTHER" id="PTHR10000">
    <property type="entry name" value="PHOSPHOSERINE PHOSPHATASE"/>
    <property type="match status" value="1"/>
</dbReference>
<dbReference type="OrthoDB" id="193379at2"/>
<dbReference type="Pfam" id="PF08282">
    <property type="entry name" value="Hydrolase_3"/>
    <property type="match status" value="1"/>
</dbReference>
<keyword evidence="1" id="KW-0479">Metal-binding</keyword>
<evidence type="ECO:0000256" key="3">
    <source>
        <dbReference type="ARBA" id="ARBA00022842"/>
    </source>
</evidence>
<dbReference type="InterPro" id="IPR006381">
    <property type="entry name" value="HAD-SF-IIB-MPGP"/>
</dbReference>
<dbReference type="EMBL" id="QGTS01000008">
    <property type="protein sequence ID" value="PWW07792.1"/>
    <property type="molecule type" value="Genomic_DNA"/>
</dbReference>
<dbReference type="NCBIfam" id="TIGR01486">
    <property type="entry name" value="HAD-SF-IIB-MPGP"/>
    <property type="match status" value="1"/>
</dbReference>